<evidence type="ECO:0000313" key="1">
    <source>
        <dbReference type="EMBL" id="MBD2182352.1"/>
    </source>
</evidence>
<keyword evidence="2" id="KW-1185">Reference proteome</keyword>
<dbReference type="InterPro" id="IPR027417">
    <property type="entry name" value="P-loop_NTPase"/>
</dbReference>
<comment type="caution">
    <text evidence="1">The sequence shown here is derived from an EMBL/GenBank/DDBJ whole genome shotgun (WGS) entry which is preliminary data.</text>
</comment>
<accession>A0A926VGH9</accession>
<gene>
    <name evidence="1" type="ORF">H6G03_14825</name>
</gene>
<dbReference type="SUPFAM" id="SSF52540">
    <property type="entry name" value="P-loop containing nucleoside triphosphate hydrolases"/>
    <property type="match status" value="1"/>
</dbReference>
<dbReference type="EMBL" id="JACJPW010000035">
    <property type="protein sequence ID" value="MBD2182352.1"/>
    <property type="molecule type" value="Genomic_DNA"/>
</dbReference>
<dbReference type="RefSeq" id="WP_190465164.1">
    <property type="nucleotide sequence ID" value="NZ_JACJPW010000035.1"/>
</dbReference>
<name>A0A926VGH9_9CYAN</name>
<evidence type="ECO:0000313" key="2">
    <source>
        <dbReference type="Proteomes" id="UP000641646"/>
    </source>
</evidence>
<protein>
    <submittedName>
        <fullName evidence="1">AAA-like domain-containing protein</fullName>
    </submittedName>
</protein>
<reference evidence="1" key="1">
    <citation type="journal article" date="2015" name="ISME J.">
        <title>Draft Genome Sequence of Streptomyces incarnatus NRRL8089, which Produces the Nucleoside Antibiotic Sinefungin.</title>
        <authorList>
            <person name="Oshima K."/>
            <person name="Hattori M."/>
            <person name="Shimizu H."/>
            <person name="Fukuda K."/>
            <person name="Nemoto M."/>
            <person name="Inagaki K."/>
            <person name="Tamura T."/>
        </authorList>
    </citation>
    <scope>NUCLEOTIDE SEQUENCE</scope>
    <source>
        <strain evidence="1">FACHB-1375</strain>
    </source>
</reference>
<organism evidence="1 2">
    <name type="scientific">Aerosakkonema funiforme FACHB-1375</name>
    <dbReference type="NCBI Taxonomy" id="2949571"/>
    <lineage>
        <taxon>Bacteria</taxon>
        <taxon>Bacillati</taxon>
        <taxon>Cyanobacteriota</taxon>
        <taxon>Cyanophyceae</taxon>
        <taxon>Oscillatoriophycideae</taxon>
        <taxon>Aerosakkonematales</taxon>
        <taxon>Aerosakkonemataceae</taxon>
        <taxon>Aerosakkonema</taxon>
    </lineage>
</organism>
<sequence>MICSRDRENNFLTAENLELPGSPISLNSRFYIERPPTEALVYTEISKPGSLIRIRAPRKMGKSSLMLRLLNQAATLGYCTATIDFQQAETAIFESSDKFLRWMCSNLARQLKLAPSLDEYWDEGMGSKVSCTIYLEGYLLGQINAPLVLALNEVNRLFEYPDIAQDFFSLLRFWHEQARTVEVWQQLRLVLVHSTEIYASLSINQSPFNVGLTLKLQEFTDEQAQDLSQRFQLNLSKNQIQQLTKMVGGHPYLVHMAFYNLCCYKGTLEKLLQEAPTYTGIYSDHLRNLWLTVEKQSELAAALQEVIETEASIELEPLISYQLERLGLIKLEGNNCIVSCDLYRLYFRQLNLANKNKTVLRIEELQQENQKLQSLMYLDTVTQVANRLKFDWEFISKFYKAQKLQRMIAKNIQN</sequence>
<proteinExistence type="predicted"/>
<dbReference type="Pfam" id="PF14516">
    <property type="entry name" value="AAA_35"/>
    <property type="match status" value="1"/>
</dbReference>
<dbReference type="Gene3D" id="3.40.50.300">
    <property type="entry name" value="P-loop containing nucleotide triphosphate hydrolases"/>
    <property type="match status" value="1"/>
</dbReference>
<dbReference type="AlphaFoldDB" id="A0A926VGH9"/>
<dbReference type="Proteomes" id="UP000641646">
    <property type="component" value="Unassembled WGS sequence"/>
</dbReference>
<reference evidence="1" key="2">
    <citation type="submission" date="2020-08" db="EMBL/GenBank/DDBJ databases">
        <authorList>
            <person name="Chen M."/>
            <person name="Teng W."/>
            <person name="Zhao L."/>
            <person name="Hu C."/>
            <person name="Zhou Y."/>
            <person name="Han B."/>
            <person name="Song L."/>
            <person name="Shu W."/>
        </authorList>
    </citation>
    <scope>NUCLEOTIDE SEQUENCE</scope>
    <source>
        <strain evidence="1">FACHB-1375</strain>
    </source>
</reference>